<dbReference type="AlphaFoldDB" id="A0AA88VER2"/>
<keyword evidence="1" id="KW-0472">Membrane</keyword>
<dbReference type="PANTHER" id="PTHR31170:SF18">
    <property type="entry name" value="(WILD MALAYSIAN BANANA) HYPOTHETICAL PROTEIN"/>
    <property type="match status" value="1"/>
</dbReference>
<dbReference type="Proteomes" id="UP001188597">
    <property type="component" value="Unassembled WGS sequence"/>
</dbReference>
<comment type="caution">
    <text evidence="2">The sequence shown here is derived from an EMBL/GenBank/DDBJ whole genome shotgun (WGS) entry which is preliminary data.</text>
</comment>
<evidence type="ECO:0000313" key="2">
    <source>
        <dbReference type="EMBL" id="KAK3006398.1"/>
    </source>
</evidence>
<evidence type="ECO:0000256" key="1">
    <source>
        <dbReference type="SAM" id="Phobius"/>
    </source>
</evidence>
<protein>
    <submittedName>
        <fullName evidence="2">Uncharacterized protein</fullName>
    </submittedName>
</protein>
<dbReference type="InterPro" id="IPR004158">
    <property type="entry name" value="DUF247_pln"/>
</dbReference>
<dbReference type="EMBL" id="JAVXUP010001998">
    <property type="protein sequence ID" value="KAK3006398.1"/>
    <property type="molecule type" value="Genomic_DNA"/>
</dbReference>
<evidence type="ECO:0000313" key="3">
    <source>
        <dbReference type="Proteomes" id="UP001188597"/>
    </source>
</evidence>
<name>A0AA88VER2_9ASTE</name>
<gene>
    <name evidence="2" type="ORF">RJ639_016636</name>
</gene>
<feature type="transmembrane region" description="Helical" evidence="1">
    <location>
        <begin position="404"/>
        <end position="428"/>
    </location>
</feature>
<keyword evidence="3" id="KW-1185">Reference proteome</keyword>
<sequence length="434" mass="50093">MEEEQESWIISVNDEVKHMADTSTEMEHWKKRSIYRIPARVRDLNKKAYLPQAVSIGPYHYDQEHLKPMDDHKQRALLHLLKRSNKSLQCFVDSLAQVAQDLKDSYETLDPGWQHDTYAFLKLMILDGCFMLEILRTATQTLDDYARNDPIFSHHGQLYIMPYVKRDMLMLENQLPMLVLEKLVTVENEKDMHVQEFVNKLILKFFFPYTNIASMGRCLHVLDVYRKVLLRKEHFKGSRRPKKHRPINQEGEASIPSATQLNEAGIRLMKNKIGTPTDITFDGGILWLPVIVVDDATESIFLNQIAFERFHAGAGNEVTSYIFFMNGIIKNFRDVSLLDSQGIILNAIGSDKAVAALFNSLSKDTTLDPESSLVDVLNNVHNYYNKPWNQWRAIVVHAYFNHPLAIVSVTAAIFLFALTILQTIYTIYPVYIQK</sequence>
<dbReference type="Pfam" id="PF03140">
    <property type="entry name" value="DUF247"/>
    <property type="match status" value="1"/>
</dbReference>
<proteinExistence type="predicted"/>
<accession>A0AA88VER2</accession>
<dbReference type="PANTHER" id="PTHR31170">
    <property type="entry name" value="BNAC04G53230D PROTEIN"/>
    <property type="match status" value="1"/>
</dbReference>
<keyword evidence="1" id="KW-0812">Transmembrane</keyword>
<organism evidence="2 3">
    <name type="scientific">Escallonia herrerae</name>
    <dbReference type="NCBI Taxonomy" id="1293975"/>
    <lineage>
        <taxon>Eukaryota</taxon>
        <taxon>Viridiplantae</taxon>
        <taxon>Streptophyta</taxon>
        <taxon>Embryophyta</taxon>
        <taxon>Tracheophyta</taxon>
        <taxon>Spermatophyta</taxon>
        <taxon>Magnoliopsida</taxon>
        <taxon>eudicotyledons</taxon>
        <taxon>Gunneridae</taxon>
        <taxon>Pentapetalae</taxon>
        <taxon>asterids</taxon>
        <taxon>campanulids</taxon>
        <taxon>Escalloniales</taxon>
        <taxon>Escalloniaceae</taxon>
        <taxon>Escallonia</taxon>
    </lineage>
</organism>
<keyword evidence="1" id="KW-1133">Transmembrane helix</keyword>
<reference evidence="2" key="1">
    <citation type="submission" date="2022-12" db="EMBL/GenBank/DDBJ databases">
        <title>Draft genome assemblies for two species of Escallonia (Escalloniales).</title>
        <authorList>
            <person name="Chanderbali A."/>
            <person name="Dervinis C."/>
            <person name="Anghel I."/>
            <person name="Soltis D."/>
            <person name="Soltis P."/>
            <person name="Zapata F."/>
        </authorList>
    </citation>
    <scope>NUCLEOTIDE SEQUENCE</scope>
    <source>
        <strain evidence="2">UCBG64.0493</strain>
        <tissue evidence="2">Leaf</tissue>
    </source>
</reference>